<reference evidence="2 3" key="1">
    <citation type="submission" date="2022-03" db="EMBL/GenBank/DDBJ databases">
        <title>Chryseobacterium sp. isolated from particulate matters in swine house.</title>
        <authorList>
            <person name="Won M."/>
            <person name="Kim S.-J."/>
            <person name="Kwon S.-W."/>
        </authorList>
    </citation>
    <scope>NUCLEOTIDE SEQUENCE [LARGE SCALE GENOMIC DNA]</scope>
    <source>
        <strain evidence="2 3">SC2-2</strain>
    </source>
</reference>
<dbReference type="Proteomes" id="UP000831460">
    <property type="component" value="Chromosome"/>
</dbReference>
<accession>A0ABY4BM02</accession>
<dbReference type="Pfam" id="PF19781">
    <property type="entry name" value="DUF6266"/>
    <property type="match status" value="1"/>
</dbReference>
<dbReference type="EMBL" id="CP094532">
    <property type="protein sequence ID" value="UOE39860.1"/>
    <property type="molecule type" value="Genomic_DNA"/>
</dbReference>
<evidence type="ECO:0000313" key="1">
    <source>
        <dbReference type="EMBL" id="UOE39860.1"/>
    </source>
</evidence>
<organism evidence="2 3">
    <name type="scientific">Chryseobacterium suipulveris</name>
    <dbReference type="NCBI Taxonomy" id="2929800"/>
    <lineage>
        <taxon>Bacteria</taxon>
        <taxon>Pseudomonadati</taxon>
        <taxon>Bacteroidota</taxon>
        <taxon>Flavobacteriia</taxon>
        <taxon>Flavobacteriales</taxon>
        <taxon>Weeksellaceae</taxon>
        <taxon>Chryseobacterium group</taxon>
        <taxon>Chryseobacterium</taxon>
    </lineage>
</organism>
<name>A0ABY4BM02_9FLAO</name>
<protein>
    <submittedName>
        <fullName evidence="2">DUF6266 family protein</fullName>
    </submittedName>
</protein>
<proteinExistence type="predicted"/>
<sequence>MGKLSNSLLSGSYGRTGRLVVANVGGTEILRHRPRKQGQTTNPRQLLVQQRMREAYSFLTSYKHFATKYFGRKIGMKSPYNMAMANLLNAFELDYTLMQVVPVYGDISFARGSRTQAIATGLTSAAANSFTLQWMDNSGGNPVLQTDRAQILYAAEGENTSVFMENVATRLEGTFTAPLTPDWSGKTVHVWLAFLADDDSAVSNSIYAGSVVVS</sequence>
<evidence type="ECO:0000313" key="2">
    <source>
        <dbReference type="EMBL" id="UOE40219.1"/>
    </source>
</evidence>
<dbReference type="RefSeq" id="WP_243547723.1">
    <property type="nucleotide sequence ID" value="NZ_CP094532.1"/>
</dbReference>
<dbReference type="EMBL" id="CP094532">
    <property type="protein sequence ID" value="UOE40219.1"/>
    <property type="molecule type" value="Genomic_DNA"/>
</dbReference>
<evidence type="ECO:0000313" key="3">
    <source>
        <dbReference type="Proteomes" id="UP000831460"/>
    </source>
</evidence>
<gene>
    <name evidence="1" type="ORF">MTP09_07960</name>
    <name evidence="2" type="ORF">MTP09_09865</name>
</gene>
<keyword evidence="3" id="KW-1185">Reference proteome</keyword>
<dbReference type="InterPro" id="IPR046233">
    <property type="entry name" value="DUF6266"/>
</dbReference>